<evidence type="ECO:0000256" key="3">
    <source>
        <dbReference type="ARBA" id="ARBA00023136"/>
    </source>
</evidence>
<evidence type="ECO:0000256" key="1">
    <source>
        <dbReference type="ARBA" id="ARBA00022692"/>
    </source>
</evidence>
<dbReference type="EMBL" id="CP012333">
    <property type="protein sequence ID" value="AKU99750.1"/>
    <property type="molecule type" value="Genomic_DNA"/>
</dbReference>
<accession>A0A0K1Q1T2</accession>
<dbReference type="Pfam" id="PF07690">
    <property type="entry name" value="MFS_1"/>
    <property type="match status" value="1"/>
</dbReference>
<dbReference type="InterPro" id="IPR020846">
    <property type="entry name" value="MFS_dom"/>
</dbReference>
<dbReference type="Proteomes" id="UP000064967">
    <property type="component" value="Chromosome"/>
</dbReference>
<dbReference type="OrthoDB" id="9797953at2"/>
<dbReference type="Gene3D" id="1.20.1250.20">
    <property type="entry name" value="MFS general substrate transporter like domains"/>
    <property type="match status" value="1"/>
</dbReference>
<feature type="domain" description="Major facilitator superfamily (MFS) profile" evidence="4">
    <location>
        <begin position="7"/>
        <end position="57"/>
    </location>
</feature>
<keyword evidence="6" id="KW-1185">Reference proteome</keyword>
<keyword evidence="1" id="KW-0812">Transmembrane</keyword>
<dbReference type="GO" id="GO:0022857">
    <property type="term" value="F:transmembrane transporter activity"/>
    <property type="evidence" value="ECO:0007669"/>
    <property type="project" value="InterPro"/>
</dbReference>
<name>A0A0K1Q1T2_9BACT</name>
<evidence type="ECO:0000313" key="5">
    <source>
        <dbReference type="EMBL" id="AKU99750.1"/>
    </source>
</evidence>
<sequence length="57" mass="6327">MKSSTKIGAVLMVCYLVAWLDRMAINMALPFMSKDLGFGPDKMGWILSAFFAGYALF</sequence>
<keyword evidence="2" id="KW-1133">Transmembrane helix</keyword>
<dbReference type="KEGG" id="llu:AKJ09_06414"/>
<organism evidence="5 6">
    <name type="scientific">Labilithrix luteola</name>
    <dbReference type="NCBI Taxonomy" id="1391654"/>
    <lineage>
        <taxon>Bacteria</taxon>
        <taxon>Pseudomonadati</taxon>
        <taxon>Myxococcota</taxon>
        <taxon>Polyangia</taxon>
        <taxon>Polyangiales</taxon>
        <taxon>Labilitrichaceae</taxon>
        <taxon>Labilithrix</taxon>
    </lineage>
</organism>
<dbReference type="InterPro" id="IPR011701">
    <property type="entry name" value="MFS"/>
</dbReference>
<proteinExistence type="predicted"/>
<gene>
    <name evidence="5" type="ORF">AKJ09_06414</name>
</gene>
<protein>
    <recommendedName>
        <fullName evidence="4">Major facilitator superfamily (MFS) profile domain-containing protein</fullName>
    </recommendedName>
</protein>
<evidence type="ECO:0000259" key="4">
    <source>
        <dbReference type="PROSITE" id="PS50850"/>
    </source>
</evidence>
<dbReference type="AlphaFoldDB" id="A0A0K1Q1T2"/>
<dbReference type="InterPro" id="IPR036259">
    <property type="entry name" value="MFS_trans_sf"/>
</dbReference>
<dbReference type="SUPFAM" id="SSF103473">
    <property type="entry name" value="MFS general substrate transporter"/>
    <property type="match status" value="1"/>
</dbReference>
<reference evidence="5 6" key="1">
    <citation type="submission" date="2015-08" db="EMBL/GenBank/DDBJ databases">
        <authorList>
            <person name="Babu N.S."/>
            <person name="Beckwith C.J."/>
            <person name="Beseler K.G."/>
            <person name="Brison A."/>
            <person name="Carone J.V."/>
            <person name="Caskin T.P."/>
            <person name="Diamond M."/>
            <person name="Durham M.E."/>
            <person name="Foxe J.M."/>
            <person name="Go M."/>
            <person name="Henderson B.A."/>
            <person name="Jones I.B."/>
            <person name="McGettigan J.A."/>
            <person name="Micheletti S.J."/>
            <person name="Nasrallah M.E."/>
            <person name="Ortiz D."/>
            <person name="Piller C.R."/>
            <person name="Privatt S.R."/>
            <person name="Schneider S.L."/>
            <person name="Sharp S."/>
            <person name="Smith T.C."/>
            <person name="Stanton J.D."/>
            <person name="Ullery H.E."/>
            <person name="Wilson R.J."/>
            <person name="Serrano M.G."/>
            <person name="Buck G."/>
            <person name="Lee V."/>
            <person name="Wang Y."/>
            <person name="Carvalho R."/>
            <person name="Voegtly L."/>
            <person name="Shi R."/>
            <person name="Duckworth R."/>
            <person name="Johnson A."/>
            <person name="Loviza R."/>
            <person name="Walstead R."/>
            <person name="Shah Z."/>
            <person name="Kiflezghi M."/>
            <person name="Wade K."/>
            <person name="Ball S.L."/>
            <person name="Bradley K.W."/>
            <person name="Asai D.J."/>
            <person name="Bowman C.A."/>
            <person name="Russell D.A."/>
            <person name="Pope W.H."/>
            <person name="Jacobs-Sera D."/>
            <person name="Hendrix R.W."/>
            <person name="Hatfull G.F."/>
        </authorList>
    </citation>
    <scope>NUCLEOTIDE SEQUENCE [LARGE SCALE GENOMIC DNA]</scope>
    <source>
        <strain evidence="5 6">DSM 27648</strain>
    </source>
</reference>
<keyword evidence="3" id="KW-0472">Membrane</keyword>
<dbReference type="PROSITE" id="PS50850">
    <property type="entry name" value="MFS"/>
    <property type="match status" value="1"/>
</dbReference>
<evidence type="ECO:0000313" key="6">
    <source>
        <dbReference type="Proteomes" id="UP000064967"/>
    </source>
</evidence>
<evidence type="ECO:0000256" key="2">
    <source>
        <dbReference type="ARBA" id="ARBA00022989"/>
    </source>
</evidence>